<name>A0ABN9UGX2_9DINO</name>
<sequence>MARWCWRAVLLAAVGGLGQAGGEPNPPVWPSSVKVFGPETPTDEIEGAVKRAFAENGAGDTEQYDWGGPVPPDYVPDHGQFSDSRFAFLFKPGSYQAE</sequence>
<keyword evidence="1" id="KW-0732">Signal</keyword>
<comment type="caution">
    <text evidence="2">The sequence shown here is derived from an EMBL/GenBank/DDBJ whole genome shotgun (WGS) entry which is preliminary data.</text>
</comment>
<feature type="signal peptide" evidence="1">
    <location>
        <begin position="1"/>
        <end position="22"/>
    </location>
</feature>
<dbReference type="Proteomes" id="UP001189429">
    <property type="component" value="Unassembled WGS sequence"/>
</dbReference>
<dbReference type="EMBL" id="CAUYUJ010015849">
    <property type="protein sequence ID" value="CAK0858892.1"/>
    <property type="molecule type" value="Genomic_DNA"/>
</dbReference>
<feature type="non-terminal residue" evidence="2">
    <location>
        <position position="98"/>
    </location>
</feature>
<evidence type="ECO:0000256" key="1">
    <source>
        <dbReference type="SAM" id="SignalP"/>
    </source>
</evidence>
<gene>
    <name evidence="2" type="ORF">PCOR1329_LOCUS48455</name>
</gene>
<protein>
    <submittedName>
        <fullName evidence="2">Uncharacterized protein</fullName>
    </submittedName>
</protein>
<keyword evidence="3" id="KW-1185">Reference proteome</keyword>
<organism evidence="2 3">
    <name type="scientific">Prorocentrum cordatum</name>
    <dbReference type="NCBI Taxonomy" id="2364126"/>
    <lineage>
        <taxon>Eukaryota</taxon>
        <taxon>Sar</taxon>
        <taxon>Alveolata</taxon>
        <taxon>Dinophyceae</taxon>
        <taxon>Prorocentrales</taxon>
        <taxon>Prorocentraceae</taxon>
        <taxon>Prorocentrum</taxon>
    </lineage>
</organism>
<accession>A0ABN9UGX2</accession>
<reference evidence="2" key="1">
    <citation type="submission" date="2023-10" db="EMBL/GenBank/DDBJ databases">
        <authorList>
            <person name="Chen Y."/>
            <person name="Shah S."/>
            <person name="Dougan E. K."/>
            <person name="Thang M."/>
            <person name="Chan C."/>
        </authorList>
    </citation>
    <scope>NUCLEOTIDE SEQUENCE [LARGE SCALE GENOMIC DNA]</scope>
</reference>
<evidence type="ECO:0000313" key="2">
    <source>
        <dbReference type="EMBL" id="CAK0858892.1"/>
    </source>
</evidence>
<proteinExistence type="predicted"/>
<evidence type="ECO:0000313" key="3">
    <source>
        <dbReference type="Proteomes" id="UP001189429"/>
    </source>
</evidence>
<feature type="chain" id="PRO_5046100753" evidence="1">
    <location>
        <begin position="23"/>
        <end position="98"/>
    </location>
</feature>